<reference evidence="5" key="1">
    <citation type="journal article" date="2019" name="Int. J. Syst. Evol. Microbiol.">
        <title>The Global Catalogue of Microorganisms (GCM) 10K type strain sequencing project: providing services to taxonomists for standard genome sequencing and annotation.</title>
        <authorList>
            <consortium name="The Broad Institute Genomics Platform"/>
            <consortium name="The Broad Institute Genome Sequencing Center for Infectious Disease"/>
            <person name="Wu L."/>
            <person name="Ma J."/>
        </authorList>
    </citation>
    <scope>NUCLEOTIDE SEQUENCE [LARGE SCALE GENOMIC DNA]</scope>
    <source>
        <strain evidence="5">JCM 17555</strain>
    </source>
</reference>
<evidence type="ECO:0000259" key="3">
    <source>
        <dbReference type="SMART" id="SM00327"/>
    </source>
</evidence>
<protein>
    <submittedName>
        <fullName evidence="4">VWA domain-containing protein</fullName>
    </submittedName>
</protein>
<keyword evidence="5" id="KW-1185">Reference proteome</keyword>
<feature type="repeat" description="TPR" evidence="1">
    <location>
        <begin position="444"/>
        <end position="477"/>
    </location>
</feature>
<dbReference type="PANTHER" id="PTHR22550">
    <property type="entry name" value="SPORE GERMINATION PROTEIN"/>
    <property type="match status" value="1"/>
</dbReference>
<dbReference type="PROSITE" id="PS50005">
    <property type="entry name" value="TPR"/>
    <property type="match status" value="1"/>
</dbReference>
<evidence type="ECO:0000256" key="1">
    <source>
        <dbReference type="PROSITE-ProRule" id="PRU00339"/>
    </source>
</evidence>
<dbReference type="Proteomes" id="UP001501337">
    <property type="component" value="Unassembled WGS sequence"/>
</dbReference>
<evidence type="ECO:0000256" key="2">
    <source>
        <dbReference type="SAM" id="MobiDB-lite"/>
    </source>
</evidence>
<dbReference type="InterPro" id="IPR011990">
    <property type="entry name" value="TPR-like_helical_dom_sf"/>
</dbReference>
<accession>A0ABP7QAI7</accession>
<feature type="compositionally biased region" description="Polar residues" evidence="2">
    <location>
        <begin position="555"/>
        <end position="574"/>
    </location>
</feature>
<keyword evidence="1" id="KW-0802">TPR repeat</keyword>
<name>A0ABP7QAI7_9GAMM</name>
<dbReference type="SMART" id="SM00028">
    <property type="entry name" value="TPR"/>
    <property type="match status" value="1"/>
</dbReference>
<feature type="region of interest" description="Disordered" evidence="2">
    <location>
        <begin position="491"/>
        <end position="635"/>
    </location>
</feature>
<dbReference type="Pfam" id="PF13519">
    <property type="entry name" value="VWA_2"/>
    <property type="match status" value="1"/>
</dbReference>
<evidence type="ECO:0000313" key="5">
    <source>
        <dbReference type="Proteomes" id="UP001501337"/>
    </source>
</evidence>
<sequence>MIDTSIDFMFLRPNWLWCLLPVLFLSLLRRRRFEVSQWHRYLPAAVIERLLKAPDAGKRTTRPWWPAQLLLMLMIVALAGPSFIKQAVPAVQKKDAVVVVLDLSLSMYAEDQSPSRLARAKQKIYDLLALRQDGLTGLVVFAGSAHVVAPLTDDRETLRAMLPALDPAIMPDPGANPGLGLLEASNLIRQAGLESGRILLLTDSIEAENLEALISLRTDLPQGVAVSVLSFGTESGGPISLPDQGFLKRGGEVIIARADLAAAKKLVSTQSVDRVAEARFDDSDLRRLVPELNAASAATQAADSDQTIEQRIDQGFWLLPLMAILGLIFHRRGALLAAIGPMLLVPGGLWLASSVLVLSSTDAAAEDTNDNPADTEAQVQPNMPSFWERLWQRQDQLADEAYQAGEFATAAALYSEAARRGAAQYQMKAFGAAAETLASAAPDPVTRFNQGNAHAYAGELELAIAAYDAALELDPDMNVARENRAMIEELLKQQQQQQKQQQQQQQKNQQDGEEDSEQEGGQGEQKPDGEPSEDGQGQDGGTQQDSSKGGKPGDQSASQDPGQQDNETEQTPAEGQQQADDQAGKDESKQAAAEQSGGDGEELPDAAAASAEASTYDLSEQQQEQWLRRIPDDPGELLQRKFLYQYRNPDSRYDQRAPGSGQDEAGAPATRTSPGTASSNPW</sequence>
<feature type="domain" description="VWFA" evidence="3">
    <location>
        <begin position="93"/>
        <end position="271"/>
    </location>
</feature>
<feature type="region of interest" description="Disordered" evidence="2">
    <location>
        <begin position="648"/>
        <end position="682"/>
    </location>
</feature>
<dbReference type="SUPFAM" id="SSF53300">
    <property type="entry name" value="vWA-like"/>
    <property type="match status" value="1"/>
</dbReference>
<dbReference type="InterPro" id="IPR019734">
    <property type="entry name" value="TPR_rpt"/>
</dbReference>
<dbReference type="Gene3D" id="3.40.50.410">
    <property type="entry name" value="von Willebrand factor, type A domain"/>
    <property type="match status" value="1"/>
</dbReference>
<dbReference type="RefSeq" id="WP_344809735.1">
    <property type="nucleotide sequence ID" value="NZ_BAABBO010000024.1"/>
</dbReference>
<dbReference type="SMART" id="SM00327">
    <property type="entry name" value="VWA"/>
    <property type="match status" value="1"/>
</dbReference>
<organism evidence="4 5">
    <name type="scientific">Allohahella marinimesophila</name>
    <dbReference type="NCBI Taxonomy" id="1054972"/>
    <lineage>
        <taxon>Bacteria</taxon>
        <taxon>Pseudomonadati</taxon>
        <taxon>Pseudomonadota</taxon>
        <taxon>Gammaproteobacteria</taxon>
        <taxon>Oceanospirillales</taxon>
        <taxon>Hahellaceae</taxon>
        <taxon>Allohahella</taxon>
    </lineage>
</organism>
<evidence type="ECO:0000313" key="4">
    <source>
        <dbReference type="EMBL" id="GAA3979359.1"/>
    </source>
</evidence>
<gene>
    <name evidence="4" type="ORF">GCM10022278_39850</name>
</gene>
<dbReference type="InterPro" id="IPR036465">
    <property type="entry name" value="vWFA_dom_sf"/>
</dbReference>
<dbReference type="InterPro" id="IPR002035">
    <property type="entry name" value="VWF_A"/>
</dbReference>
<dbReference type="InterPro" id="IPR050768">
    <property type="entry name" value="UPF0353/GerABKA_families"/>
</dbReference>
<comment type="caution">
    <text evidence="4">The sequence shown here is derived from an EMBL/GenBank/DDBJ whole genome shotgun (WGS) entry which is preliminary data.</text>
</comment>
<feature type="compositionally biased region" description="Low complexity" evidence="2">
    <location>
        <begin position="492"/>
        <end position="509"/>
    </location>
</feature>
<dbReference type="SUPFAM" id="SSF48452">
    <property type="entry name" value="TPR-like"/>
    <property type="match status" value="1"/>
</dbReference>
<dbReference type="Gene3D" id="1.25.40.10">
    <property type="entry name" value="Tetratricopeptide repeat domain"/>
    <property type="match status" value="1"/>
</dbReference>
<proteinExistence type="predicted"/>
<feature type="compositionally biased region" description="Polar residues" evidence="2">
    <location>
        <begin position="616"/>
        <end position="625"/>
    </location>
</feature>
<dbReference type="PANTHER" id="PTHR22550:SF14">
    <property type="entry name" value="VWFA DOMAIN-CONTAINING PROTEIN"/>
    <property type="match status" value="1"/>
</dbReference>
<feature type="compositionally biased region" description="Polar residues" evidence="2">
    <location>
        <begin position="670"/>
        <end position="682"/>
    </location>
</feature>
<dbReference type="EMBL" id="BAABBO010000024">
    <property type="protein sequence ID" value="GAA3979359.1"/>
    <property type="molecule type" value="Genomic_DNA"/>
</dbReference>